<comment type="caution">
    <text evidence="1">The sequence shown here is derived from an EMBL/GenBank/DDBJ whole genome shotgun (WGS) entry which is preliminary data.</text>
</comment>
<organism evidence="1 2">
    <name type="scientific">Albidovulum sediminis</name>
    <dbReference type="NCBI Taxonomy" id="3066345"/>
    <lineage>
        <taxon>Bacteria</taxon>
        <taxon>Pseudomonadati</taxon>
        <taxon>Pseudomonadota</taxon>
        <taxon>Alphaproteobacteria</taxon>
        <taxon>Rhodobacterales</taxon>
        <taxon>Paracoccaceae</taxon>
        <taxon>Albidovulum</taxon>
    </lineage>
</organism>
<accession>A0ABT2NHK8</accession>
<keyword evidence="2" id="KW-1185">Reference proteome</keyword>
<name>A0ABT2NHK8_9RHOB</name>
<dbReference type="Proteomes" id="UP001205601">
    <property type="component" value="Unassembled WGS sequence"/>
</dbReference>
<proteinExistence type="predicted"/>
<dbReference type="RefSeq" id="WP_261493829.1">
    <property type="nucleotide sequence ID" value="NZ_JAOCQF010000001.1"/>
</dbReference>
<dbReference type="EMBL" id="JAOCQF010000001">
    <property type="protein sequence ID" value="MCT8328397.1"/>
    <property type="molecule type" value="Genomic_DNA"/>
</dbReference>
<protein>
    <submittedName>
        <fullName evidence="1">Uncharacterized protein</fullName>
    </submittedName>
</protein>
<gene>
    <name evidence="1" type="ORF">N5I32_02610</name>
</gene>
<evidence type="ECO:0000313" key="2">
    <source>
        <dbReference type="Proteomes" id="UP001205601"/>
    </source>
</evidence>
<sequence length="200" mass="23146">MTSPFERLKALLRESRAEIDRDLAEGRARLRYRMERGRAVFDTEIRDAHRAIRERLPGYILHARPRVVLTAPVIYGLIVPFAALDLCVAVYQAICFPVYGIARVRRGDHIIIDRHRLAYLNGLQKLNCLYCGYVNGVISLVREVAARTEQYWCPIRHAVNPADPHDRYGDFTDYGDAEAFQSRNKALREDLHPDRDARER</sequence>
<evidence type="ECO:0000313" key="1">
    <source>
        <dbReference type="EMBL" id="MCT8328397.1"/>
    </source>
</evidence>
<reference evidence="2" key="1">
    <citation type="submission" date="2023-07" db="EMBL/GenBank/DDBJ databases">
        <title>Defluviimonas sediminis sp. nov., isolated from mangrove sediment.</title>
        <authorList>
            <person name="Liu L."/>
            <person name="Li J."/>
            <person name="Huang Y."/>
            <person name="Pan J."/>
            <person name="Li M."/>
        </authorList>
    </citation>
    <scope>NUCLEOTIDE SEQUENCE [LARGE SCALE GENOMIC DNA]</scope>
    <source>
        <strain evidence="2">FT324</strain>
    </source>
</reference>